<dbReference type="STRING" id="294750.A0A095CFP6"/>
<dbReference type="EMBL" id="CP025771">
    <property type="protein sequence ID" value="KGB79200.1"/>
    <property type="molecule type" value="Genomic_DNA"/>
</dbReference>
<feature type="signal peptide" evidence="2">
    <location>
        <begin position="1"/>
        <end position="22"/>
    </location>
</feature>
<dbReference type="RefSeq" id="XP_062884887.1">
    <property type="nucleotide sequence ID" value="XM_063028932.1"/>
</dbReference>
<dbReference type="PANTHER" id="PTHR28154:SF1">
    <property type="entry name" value="CELL WALL SYNTHESIS PROTEIN KNH1-RELATED"/>
    <property type="match status" value="1"/>
</dbReference>
<evidence type="ECO:0000256" key="1">
    <source>
        <dbReference type="ARBA" id="ARBA00022729"/>
    </source>
</evidence>
<dbReference type="GO" id="GO:0006078">
    <property type="term" value="P:(1-&gt;6)-beta-D-glucan biosynthetic process"/>
    <property type="evidence" value="ECO:0007669"/>
    <property type="project" value="InterPro"/>
</dbReference>
<dbReference type="InterPro" id="IPR045328">
    <property type="entry name" value="Kre9/Knh1"/>
</dbReference>
<gene>
    <name evidence="4" type="ORF">CNBG_5038</name>
</gene>
<dbReference type="Proteomes" id="UP000029445">
    <property type="component" value="Chromosome 13"/>
</dbReference>
<feature type="chain" id="PRO_5001905835" description="Yeast cell wall synthesis Kre9/Knh1-like N-terminal domain-containing protein" evidence="2">
    <location>
        <begin position="23"/>
        <end position="225"/>
    </location>
</feature>
<dbReference type="HOGENOM" id="CLU_078855_2_0_1"/>
<dbReference type="VEuPathDB" id="FungiDB:CNBG_5038"/>
<keyword evidence="1 2" id="KW-0732">Signal</keyword>
<keyword evidence="5" id="KW-1185">Reference proteome</keyword>
<evidence type="ECO:0000256" key="2">
    <source>
        <dbReference type="SAM" id="SignalP"/>
    </source>
</evidence>
<dbReference type="InterPro" id="IPR018466">
    <property type="entry name" value="Kre9/Knh1-like_N"/>
</dbReference>
<dbReference type="OrthoDB" id="2432613at2759"/>
<sequence length="225" mass="22492">MIFTNTVAYLLSAALAVNSVAAGIYITSPVAGTAAVGGQVLNVAWQDDGKTPTLGSIGPCTVDIYTGSTNKQIFLQNLAASVDVSKASSISATINPSIGQDDSHYFVRFTSLSLKDETNSQYPYEAFSAMFHIQSMTGTFNATVLAAIDAAVSSSSSVIASASSTATSGSASTSGAGFAASNTKSSTHSASASSSSGSSTSAAFHQAAPATLALALIGAASYLVL</sequence>
<name>A0A095CFP6_CRYD2</name>
<reference evidence="4 5" key="1">
    <citation type="journal article" date="2011" name="MBio">
        <title>Genome variation in Cryptococcus gattii, an emerging pathogen of immunocompetent hosts.</title>
        <authorList>
            <person name="D'Souza C.A."/>
            <person name="Kronstad J.W."/>
            <person name="Taylor G."/>
            <person name="Warren R."/>
            <person name="Yuen M."/>
            <person name="Hu G."/>
            <person name="Jung W.H."/>
            <person name="Sham A."/>
            <person name="Kidd S.E."/>
            <person name="Tangen K."/>
            <person name="Lee N."/>
            <person name="Zeilmaker T."/>
            <person name="Sawkins J."/>
            <person name="McVicker G."/>
            <person name="Shah S."/>
            <person name="Gnerre S."/>
            <person name="Griggs A."/>
            <person name="Zeng Q."/>
            <person name="Bartlett K."/>
            <person name="Li W."/>
            <person name="Wang X."/>
            <person name="Heitman J."/>
            <person name="Stajich J.E."/>
            <person name="Fraser J.A."/>
            <person name="Meyer W."/>
            <person name="Carter D."/>
            <person name="Schein J."/>
            <person name="Krzywinski M."/>
            <person name="Kwon-Chung K.J."/>
            <person name="Varma A."/>
            <person name="Wang J."/>
            <person name="Brunham R."/>
            <person name="Fyfe M."/>
            <person name="Ouellette B.F."/>
            <person name="Siddiqui A."/>
            <person name="Marra M."/>
            <person name="Jones S."/>
            <person name="Holt R."/>
            <person name="Birren B.W."/>
            <person name="Galagan J.E."/>
            <person name="Cuomo C.A."/>
        </authorList>
    </citation>
    <scope>NUCLEOTIDE SEQUENCE [LARGE SCALE GENOMIC DNA]</scope>
    <source>
        <strain evidence="4 5">R265</strain>
    </source>
</reference>
<protein>
    <recommendedName>
        <fullName evidence="3">Yeast cell wall synthesis Kre9/Knh1-like N-terminal domain-containing protein</fullName>
    </recommendedName>
</protein>
<evidence type="ECO:0000313" key="4">
    <source>
        <dbReference type="EMBL" id="KGB79200.1"/>
    </source>
</evidence>
<dbReference type="GeneID" id="88181207"/>
<dbReference type="KEGG" id="cdeu:CNBG_5038"/>
<evidence type="ECO:0000313" key="5">
    <source>
        <dbReference type="Proteomes" id="UP000029445"/>
    </source>
</evidence>
<dbReference type="Pfam" id="PF10342">
    <property type="entry name" value="Kre9_KNH"/>
    <property type="match status" value="1"/>
</dbReference>
<dbReference type="OMA" id="WGRVNIY"/>
<dbReference type="GO" id="GO:0042546">
    <property type="term" value="P:cell wall biogenesis"/>
    <property type="evidence" value="ECO:0007669"/>
    <property type="project" value="InterPro"/>
</dbReference>
<evidence type="ECO:0000259" key="3">
    <source>
        <dbReference type="Pfam" id="PF10342"/>
    </source>
</evidence>
<feature type="domain" description="Yeast cell wall synthesis Kre9/Knh1-like N-terminal" evidence="3">
    <location>
        <begin position="29"/>
        <end position="122"/>
    </location>
</feature>
<dbReference type="PANTHER" id="PTHR28154">
    <property type="entry name" value="CELL WALL SYNTHESIS PROTEIN KNH1-RELATED"/>
    <property type="match status" value="1"/>
</dbReference>
<reference evidence="4 5" key="2">
    <citation type="journal article" date="2018" name="Proc. Natl. Acad. Sci.">
        <title>RNAi is a critical determinant of centromere evolution in closely related fungi.</title>
        <authorList>
            <person name="Yadav V."/>
            <person name="Sun S."/>
            <person name="Billmyre R.B."/>
            <person name="Thimmappa B.C."/>
            <person name="Shea T."/>
            <person name="Lintner R."/>
            <person name="Bakkeren G."/>
            <person name="Cuomo C.A."/>
            <person name="Heitman J."/>
            <person name="Sanyal K."/>
        </authorList>
    </citation>
    <scope>NUCLEOTIDE SEQUENCE [LARGE SCALE GENOMIC DNA]</scope>
    <source>
        <strain evidence="4 5">R265</strain>
    </source>
</reference>
<organism evidence="4 5">
    <name type="scientific">Cryptococcus deuterogattii (strain R265)</name>
    <name type="common">Cryptococcus gattii VGII (strain R265)</name>
    <dbReference type="NCBI Taxonomy" id="294750"/>
    <lineage>
        <taxon>Eukaryota</taxon>
        <taxon>Fungi</taxon>
        <taxon>Dikarya</taxon>
        <taxon>Basidiomycota</taxon>
        <taxon>Agaricomycotina</taxon>
        <taxon>Tremellomycetes</taxon>
        <taxon>Tremellales</taxon>
        <taxon>Cryptococcaceae</taxon>
        <taxon>Cryptococcus</taxon>
        <taxon>Cryptococcus gattii species complex</taxon>
    </lineage>
</organism>
<accession>A0A095CFP6</accession>
<dbReference type="AlphaFoldDB" id="A0A095CFP6"/>
<proteinExistence type="predicted"/>